<evidence type="ECO:0000313" key="1">
    <source>
        <dbReference type="EMBL" id="KAJ7692094.1"/>
    </source>
</evidence>
<protein>
    <submittedName>
        <fullName evidence="1">Uncharacterized protein</fullName>
    </submittedName>
</protein>
<comment type="caution">
    <text evidence="1">The sequence shown here is derived from an EMBL/GenBank/DDBJ whole genome shotgun (WGS) entry which is preliminary data.</text>
</comment>
<keyword evidence="2" id="KW-1185">Reference proteome</keyword>
<evidence type="ECO:0000313" key="2">
    <source>
        <dbReference type="Proteomes" id="UP001221757"/>
    </source>
</evidence>
<name>A0AAD7DIL8_MYCRO</name>
<dbReference type="Proteomes" id="UP001221757">
    <property type="component" value="Unassembled WGS sequence"/>
</dbReference>
<sequence length="139" mass="15831">MAGALWSVLSIYIGYFYNDITVLLINPDAVFNHAFRFEELDLRLPFLTIDRLRDKNMPMLRTLDIGPSYKCPDGRIPSRSAMVANHDPSQHLGSRPLPPVDMPIITHLHLQEFVLAAVSTPIPMEMWDIDTLWLPGLSF</sequence>
<organism evidence="1 2">
    <name type="scientific">Mycena rosella</name>
    <name type="common">Pink bonnet</name>
    <name type="synonym">Agaricus rosellus</name>
    <dbReference type="NCBI Taxonomy" id="1033263"/>
    <lineage>
        <taxon>Eukaryota</taxon>
        <taxon>Fungi</taxon>
        <taxon>Dikarya</taxon>
        <taxon>Basidiomycota</taxon>
        <taxon>Agaricomycotina</taxon>
        <taxon>Agaricomycetes</taxon>
        <taxon>Agaricomycetidae</taxon>
        <taxon>Agaricales</taxon>
        <taxon>Marasmiineae</taxon>
        <taxon>Mycenaceae</taxon>
        <taxon>Mycena</taxon>
    </lineage>
</organism>
<accession>A0AAD7DIL8</accession>
<gene>
    <name evidence="1" type="ORF">B0H17DRAFT_1200677</name>
</gene>
<reference evidence="1" key="1">
    <citation type="submission" date="2023-03" db="EMBL/GenBank/DDBJ databases">
        <title>Massive genome expansion in bonnet fungi (Mycena s.s.) driven by repeated elements and novel gene families across ecological guilds.</title>
        <authorList>
            <consortium name="Lawrence Berkeley National Laboratory"/>
            <person name="Harder C.B."/>
            <person name="Miyauchi S."/>
            <person name="Viragh M."/>
            <person name="Kuo A."/>
            <person name="Thoen E."/>
            <person name="Andreopoulos B."/>
            <person name="Lu D."/>
            <person name="Skrede I."/>
            <person name="Drula E."/>
            <person name="Henrissat B."/>
            <person name="Morin E."/>
            <person name="Kohler A."/>
            <person name="Barry K."/>
            <person name="LaButti K."/>
            <person name="Morin E."/>
            <person name="Salamov A."/>
            <person name="Lipzen A."/>
            <person name="Mereny Z."/>
            <person name="Hegedus B."/>
            <person name="Baldrian P."/>
            <person name="Stursova M."/>
            <person name="Weitz H."/>
            <person name="Taylor A."/>
            <person name="Grigoriev I.V."/>
            <person name="Nagy L.G."/>
            <person name="Martin F."/>
            <person name="Kauserud H."/>
        </authorList>
    </citation>
    <scope>NUCLEOTIDE SEQUENCE</scope>
    <source>
        <strain evidence="1">CBHHK067</strain>
    </source>
</reference>
<proteinExistence type="predicted"/>
<dbReference type="EMBL" id="JARKIE010000054">
    <property type="protein sequence ID" value="KAJ7692094.1"/>
    <property type="molecule type" value="Genomic_DNA"/>
</dbReference>
<dbReference type="AlphaFoldDB" id="A0AAD7DIL8"/>